<dbReference type="InterPro" id="IPR011010">
    <property type="entry name" value="DNA_brk_join_enz"/>
</dbReference>
<gene>
    <name evidence="3" type="ORF">GS634_09705</name>
</gene>
<dbReference type="RefSeq" id="WP_171232746.1">
    <property type="nucleotide sequence ID" value="NZ_WVRA01000003.1"/>
</dbReference>
<feature type="domain" description="Tyr recombinase" evidence="2">
    <location>
        <begin position="351"/>
        <end position="556"/>
    </location>
</feature>
<dbReference type="InterPro" id="IPR002104">
    <property type="entry name" value="Integrase_catalytic"/>
</dbReference>
<sequence>MTSQSPVPLRLAFVKADTPMFAELIDQLRSDSSLSDGRRRDMISGLRRVAKALGLPPEDVPCDSRWLQPRLSKVTPAALGLTPKSWQNAVSDARAALAHFGLVERRFNRIDDLSPDWQALWANVLASGDKTLQPALCRFVHFLNRQGVKPATVRKEHAAAYREALAHNEISKLPDVAYRAAVNGWNLAVRRISEWPKAILPLETRQKVITFPVTAFPTPFQSELAKLMHRLATPDPLADDGQNRVLRPATLSQYQRQLVRFASELVHSGIPIAEIGGLDVLINPVMAEQGLRQMLSRTNNQTTKMISEIAALLRNLARILNAPDDARDALTGLAARLAVKPQNGMTQKNRSRLRVLQEDRHQQRLLLLPERIFTRPRGTSKPYGWALAREDALAIAILLVCPVRVKNLAGIHLERHLHRPGDGRAYLVLEDGETKNERPVEFEIPRDVLRMIDVHLKSRCPELCPAGTPWLFPRRDGQHSVDPGVLSARVSKRIRKETGLEMNAHLFRHFAVMNWLDANPGGYEVARRLLGHSEVSHTINMYSGLEARSATRAFADLIEAKKGRR</sequence>
<evidence type="ECO:0000259" key="2">
    <source>
        <dbReference type="PROSITE" id="PS51898"/>
    </source>
</evidence>
<dbReference type="AlphaFoldDB" id="A0AA90YY81"/>
<dbReference type="Proteomes" id="UP000597886">
    <property type="component" value="Unassembled WGS sequence"/>
</dbReference>
<keyword evidence="1" id="KW-0233">DNA recombination</keyword>
<accession>A0AA90YY81</accession>
<dbReference type="InterPro" id="IPR013762">
    <property type="entry name" value="Integrase-like_cat_sf"/>
</dbReference>
<organism evidence="3 4">
    <name type="scientific">Ruegeria atlantica</name>
    <dbReference type="NCBI Taxonomy" id="81569"/>
    <lineage>
        <taxon>Bacteria</taxon>
        <taxon>Pseudomonadati</taxon>
        <taxon>Pseudomonadota</taxon>
        <taxon>Alphaproteobacteria</taxon>
        <taxon>Rhodobacterales</taxon>
        <taxon>Roseobacteraceae</taxon>
        <taxon>Ruegeria</taxon>
    </lineage>
</organism>
<dbReference type="SUPFAM" id="SSF56349">
    <property type="entry name" value="DNA breaking-rejoining enzymes"/>
    <property type="match status" value="1"/>
</dbReference>
<protein>
    <submittedName>
        <fullName evidence="3">Tyrosine-type recombinase/integrase</fullName>
    </submittedName>
</protein>
<dbReference type="GO" id="GO:0003677">
    <property type="term" value="F:DNA binding"/>
    <property type="evidence" value="ECO:0007669"/>
    <property type="project" value="InterPro"/>
</dbReference>
<dbReference type="Pfam" id="PF00589">
    <property type="entry name" value="Phage_integrase"/>
    <property type="match status" value="1"/>
</dbReference>
<dbReference type="Gene3D" id="1.10.443.10">
    <property type="entry name" value="Intergrase catalytic core"/>
    <property type="match status" value="1"/>
</dbReference>
<evidence type="ECO:0000313" key="3">
    <source>
        <dbReference type="EMBL" id="NOE18390.1"/>
    </source>
</evidence>
<dbReference type="CDD" id="cd00397">
    <property type="entry name" value="DNA_BRE_C"/>
    <property type="match status" value="1"/>
</dbReference>
<reference evidence="3" key="1">
    <citation type="submission" date="2019-12" db="EMBL/GenBank/DDBJ databases">
        <title>Ruegeria JWLKs population differentiation of coral mucus and skeleton niches.</title>
        <authorList>
            <person name="Luo D."/>
        </authorList>
    </citation>
    <scope>NUCLEOTIDE SEQUENCE</scope>
    <source>
        <strain evidence="3">HKCCD6181</strain>
    </source>
</reference>
<dbReference type="EMBL" id="WVRA01000003">
    <property type="protein sequence ID" value="NOE18390.1"/>
    <property type="molecule type" value="Genomic_DNA"/>
</dbReference>
<evidence type="ECO:0000256" key="1">
    <source>
        <dbReference type="ARBA" id="ARBA00023172"/>
    </source>
</evidence>
<evidence type="ECO:0000313" key="4">
    <source>
        <dbReference type="Proteomes" id="UP000597886"/>
    </source>
</evidence>
<comment type="caution">
    <text evidence="3">The sequence shown here is derived from an EMBL/GenBank/DDBJ whole genome shotgun (WGS) entry which is preliminary data.</text>
</comment>
<dbReference type="GO" id="GO:0015074">
    <property type="term" value="P:DNA integration"/>
    <property type="evidence" value="ECO:0007669"/>
    <property type="project" value="InterPro"/>
</dbReference>
<dbReference type="GO" id="GO:0006310">
    <property type="term" value="P:DNA recombination"/>
    <property type="evidence" value="ECO:0007669"/>
    <property type="project" value="UniProtKB-KW"/>
</dbReference>
<name>A0AA90YY81_9RHOB</name>
<proteinExistence type="predicted"/>
<dbReference type="PROSITE" id="PS51898">
    <property type="entry name" value="TYR_RECOMBINASE"/>
    <property type="match status" value="1"/>
</dbReference>